<accession>A0A543N6R0</accession>
<dbReference type="PANTHER" id="PTHR48101">
    <property type="entry name" value="METHYLMALONYL-COA MUTASE, MITOCHONDRIAL-RELATED"/>
    <property type="match status" value="1"/>
</dbReference>
<evidence type="ECO:0000256" key="7">
    <source>
        <dbReference type="ARBA" id="ARBA00023285"/>
    </source>
</evidence>
<dbReference type="GO" id="GO:0031419">
    <property type="term" value="F:cobalamin binding"/>
    <property type="evidence" value="ECO:0007669"/>
    <property type="project" value="UniProtKB-KW"/>
</dbReference>
<comment type="subunit">
    <text evidence="3">Heterodimer of an alpha and a beta chain.</text>
</comment>
<feature type="domain" description="Methylmalonyl-CoA mutase alpha/beta chain catalytic" evidence="9">
    <location>
        <begin position="54"/>
        <end position="123"/>
    </location>
</feature>
<dbReference type="GO" id="GO:0019678">
    <property type="term" value="P:propionate metabolic process, methylmalonyl pathway"/>
    <property type="evidence" value="ECO:0007669"/>
    <property type="project" value="TreeGrafter"/>
</dbReference>
<sequence>MNTPENDAGHALGAGFPRVTREQWRAVVAEVLGKSGREVDPDDPRPEDALARTTYDGITVSPLYDSDDDIDSGFPGAAPFTRGTGPRRAGDGGWEIRQRTDEPDPAAARRAIRADLDNGAAAVWLAAGGTALPPEAIGEALAGTDPVATPVVLDPGPAYPEAARALLAAHDNQGADRALVPGHLGIDPITVTARTGAPAKVADAARLAAEYADQYPRLGLVIVDATPYHDAGGSHAQELGASMAAGVAYLRALTEAGMGLAEAARRLEFRYAADADQFSTIAKLRAARSMWNRVTEACGLEAAHRGMRQHAVTSAAMLTRRDPHVNILRGTLACVGAGLGGADAVTVRPFDTALGLPDGSARRIARNTQNLLVQESELARVADPAGGSFYVERLTADLHTAGWAFFQELEAAGGMMEALTSGLLAERVDEVWQRRRANLAHRADPVTGVSEFPALDEPEFERRPRPSGDVPPERSAALPRRRYAQEFEELRDRADAHLADTGSRPRVFLATLGPVAAHTPRATFTANLLRAGGIEPVGGDTTEGAQQAAAAFADSGADVACLCSSDRVYAERAADAVAALREAGARRVLLAGAPEHNEASGADTFLFAGCDAISLLTELHDTLGVAP</sequence>
<keyword evidence="5" id="KW-0846">Cobalamin</keyword>
<dbReference type="OrthoDB" id="9762378at2"/>
<dbReference type="Pfam" id="PF01642">
    <property type="entry name" value="MM_CoA_mutase"/>
    <property type="match status" value="2"/>
</dbReference>
<evidence type="ECO:0000313" key="10">
    <source>
        <dbReference type="EMBL" id="TQN27516.1"/>
    </source>
</evidence>
<dbReference type="GO" id="GO:0004494">
    <property type="term" value="F:methylmalonyl-CoA mutase activity"/>
    <property type="evidence" value="ECO:0007669"/>
    <property type="project" value="UniProtKB-EC"/>
</dbReference>
<feature type="region of interest" description="Disordered" evidence="8">
    <location>
        <begin position="76"/>
        <end position="105"/>
    </location>
</feature>
<keyword evidence="7" id="KW-0170">Cobalt</keyword>
<evidence type="ECO:0000256" key="5">
    <source>
        <dbReference type="ARBA" id="ARBA00022628"/>
    </source>
</evidence>
<comment type="cofactor">
    <cofactor evidence="1">
        <name>adenosylcob(III)alamin</name>
        <dbReference type="ChEBI" id="CHEBI:18408"/>
    </cofactor>
</comment>
<evidence type="ECO:0000256" key="4">
    <source>
        <dbReference type="ARBA" id="ARBA00012398"/>
    </source>
</evidence>
<dbReference type="InterPro" id="IPR016176">
    <property type="entry name" value="Cbl-dep_enz_cat"/>
</dbReference>
<comment type="similarity">
    <text evidence="2">Belongs to the methylmalonyl-CoA mutase family.</text>
</comment>
<dbReference type="SUPFAM" id="SSF51703">
    <property type="entry name" value="Cobalamin (vitamin B12)-dependent enzymes"/>
    <property type="match status" value="1"/>
</dbReference>
<evidence type="ECO:0000256" key="2">
    <source>
        <dbReference type="ARBA" id="ARBA00008465"/>
    </source>
</evidence>
<feature type="compositionally biased region" description="Basic and acidic residues" evidence="8">
    <location>
        <begin position="35"/>
        <end position="50"/>
    </location>
</feature>
<feature type="domain" description="Methylmalonyl-CoA mutase alpha/beta chain catalytic" evidence="9">
    <location>
        <begin position="165"/>
        <end position="484"/>
    </location>
</feature>
<evidence type="ECO:0000256" key="6">
    <source>
        <dbReference type="ARBA" id="ARBA00023235"/>
    </source>
</evidence>
<feature type="compositionally biased region" description="Basic and acidic residues" evidence="8">
    <location>
        <begin position="88"/>
        <end position="102"/>
    </location>
</feature>
<dbReference type="SUPFAM" id="SSF52242">
    <property type="entry name" value="Cobalamin (vitamin B12)-binding domain"/>
    <property type="match status" value="1"/>
</dbReference>
<organism evidence="10 11">
    <name type="scientific">Haloactinospora alba</name>
    <dbReference type="NCBI Taxonomy" id="405555"/>
    <lineage>
        <taxon>Bacteria</taxon>
        <taxon>Bacillati</taxon>
        <taxon>Actinomycetota</taxon>
        <taxon>Actinomycetes</taxon>
        <taxon>Streptosporangiales</taxon>
        <taxon>Nocardiopsidaceae</taxon>
        <taxon>Haloactinospora</taxon>
    </lineage>
</organism>
<dbReference type="EMBL" id="VFQC01000003">
    <property type="protein sequence ID" value="TQN27516.1"/>
    <property type="molecule type" value="Genomic_DNA"/>
</dbReference>
<dbReference type="InterPro" id="IPR058549">
    <property type="entry name" value="MeMalonylCoA_mutase_a/b_site"/>
</dbReference>
<dbReference type="GO" id="GO:0046872">
    <property type="term" value="F:metal ion binding"/>
    <property type="evidence" value="ECO:0007669"/>
    <property type="project" value="InterPro"/>
</dbReference>
<dbReference type="RefSeq" id="WP_141925942.1">
    <property type="nucleotide sequence ID" value="NZ_VFQC01000003.1"/>
</dbReference>
<feature type="region of interest" description="Disordered" evidence="8">
    <location>
        <begin position="450"/>
        <end position="477"/>
    </location>
</feature>
<dbReference type="CDD" id="cd03677">
    <property type="entry name" value="MM_CoA_mutase_beta"/>
    <property type="match status" value="1"/>
</dbReference>
<comment type="caution">
    <text evidence="10">The sequence shown here is derived from an EMBL/GenBank/DDBJ whole genome shotgun (WGS) entry which is preliminary data.</text>
</comment>
<dbReference type="EC" id="5.4.99.2" evidence="4"/>
<dbReference type="Proteomes" id="UP000317422">
    <property type="component" value="Unassembled WGS sequence"/>
</dbReference>
<dbReference type="InterPro" id="IPR036724">
    <property type="entry name" value="Cobalamin-bd_sf"/>
</dbReference>
<protein>
    <recommendedName>
        <fullName evidence="4">methylmalonyl-CoA mutase</fullName>
        <ecNumber evidence="4">5.4.99.2</ecNumber>
    </recommendedName>
</protein>
<dbReference type="PANTHER" id="PTHR48101:SF4">
    <property type="entry name" value="METHYLMALONYL-COA MUTASE, MITOCHONDRIAL"/>
    <property type="match status" value="1"/>
</dbReference>
<gene>
    <name evidence="10" type="ORF">FHX37_4237</name>
</gene>
<evidence type="ECO:0000256" key="8">
    <source>
        <dbReference type="SAM" id="MobiDB-lite"/>
    </source>
</evidence>
<dbReference type="PROSITE" id="PS00544">
    <property type="entry name" value="METMALONYL_COA_MUTASE"/>
    <property type="match status" value="1"/>
</dbReference>
<evidence type="ECO:0000259" key="9">
    <source>
        <dbReference type="Pfam" id="PF01642"/>
    </source>
</evidence>
<proteinExistence type="inferred from homology"/>
<dbReference type="Gene3D" id="3.40.50.280">
    <property type="entry name" value="Cobalamin-binding domain"/>
    <property type="match status" value="1"/>
</dbReference>
<dbReference type="AlphaFoldDB" id="A0A543N6R0"/>
<feature type="region of interest" description="Disordered" evidence="8">
    <location>
        <begin position="34"/>
        <end position="54"/>
    </location>
</feature>
<name>A0A543N6R0_9ACTN</name>
<evidence type="ECO:0000313" key="11">
    <source>
        <dbReference type="Proteomes" id="UP000317422"/>
    </source>
</evidence>
<dbReference type="Gene3D" id="3.20.20.240">
    <property type="entry name" value="Methylmalonyl-CoA mutase"/>
    <property type="match status" value="1"/>
</dbReference>
<evidence type="ECO:0000256" key="3">
    <source>
        <dbReference type="ARBA" id="ARBA00011870"/>
    </source>
</evidence>
<reference evidence="10 11" key="1">
    <citation type="submission" date="2019-06" db="EMBL/GenBank/DDBJ databases">
        <title>Sequencing the genomes of 1000 actinobacteria strains.</title>
        <authorList>
            <person name="Klenk H.-P."/>
        </authorList>
    </citation>
    <scope>NUCLEOTIDE SEQUENCE [LARGE SCALE GENOMIC DNA]</scope>
    <source>
        <strain evidence="10 11">DSM 45015</strain>
    </source>
</reference>
<dbReference type="GO" id="GO:0005737">
    <property type="term" value="C:cytoplasm"/>
    <property type="evidence" value="ECO:0007669"/>
    <property type="project" value="TreeGrafter"/>
</dbReference>
<dbReference type="InterPro" id="IPR006099">
    <property type="entry name" value="MeMalonylCoA_mutase_a/b_cat"/>
</dbReference>
<evidence type="ECO:0000256" key="1">
    <source>
        <dbReference type="ARBA" id="ARBA00001922"/>
    </source>
</evidence>
<keyword evidence="6" id="KW-0413">Isomerase</keyword>
<keyword evidence="11" id="KW-1185">Reference proteome</keyword>